<organism evidence="1 2">
    <name type="scientific">Aquipluma nitroreducens</name>
    <dbReference type="NCBI Taxonomy" id="2010828"/>
    <lineage>
        <taxon>Bacteria</taxon>
        <taxon>Pseudomonadati</taxon>
        <taxon>Bacteroidota</taxon>
        <taxon>Bacteroidia</taxon>
        <taxon>Marinilabiliales</taxon>
        <taxon>Prolixibacteraceae</taxon>
        <taxon>Aquipluma</taxon>
    </lineage>
</organism>
<name>A0A5K7S691_9BACT</name>
<dbReference type="KEGG" id="anf:AQPE_1190"/>
<gene>
    <name evidence="1" type="ORF">AQPE_1190</name>
</gene>
<protein>
    <submittedName>
        <fullName evidence="1">Uncharacterized protein</fullName>
    </submittedName>
</protein>
<reference evidence="1" key="1">
    <citation type="journal article" date="2020" name="Int. J. Syst. Evol. Microbiol.">
        <title>Aquipluma nitroreducens gen. nov. sp. nov., a novel facultatively anaerobic bacterium isolated from a freshwater lake.</title>
        <authorList>
            <person name="Watanabe M."/>
            <person name="Kojima H."/>
            <person name="Fukui M."/>
        </authorList>
    </citation>
    <scope>NUCLEOTIDE SEQUENCE</scope>
    <source>
        <strain evidence="1">MeG22</strain>
    </source>
</reference>
<dbReference type="AlphaFoldDB" id="A0A5K7S691"/>
<keyword evidence="2" id="KW-1185">Reference proteome</keyword>
<evidence type="ECO:0000313" key="1">
    <source>
        <dbReference type="EMBL" id="BBE17042.1"/>
    </source>
</evidence>
<evidence type="ECO:0000313" key="2">
    <source>
        <dbReference type="Proteomes" id="UP001193389"/>
    </source>
</evidence>
<sequence length="39" mass="4297">MCFFLSLSLRGISKVPILLKSLYLAALKTGKTVLLLMTI</sequence>
<dbReference type="EMBL" id="AP018694">
    <property type="protein sequence ID" value="BBE17042.1"/>
    <property type="molecule type" value="Genomic_DNA"/>
</dbReference>
<accession>A0A5K7S691</accession>
<proteinExistence type="predicted"/>
<dbReference type="Proteomes" id="UP001193389">
    <property type="component" value="Chromosome"/>
</dbReference>